<dbReference type="Pfam" id="PF13564">
    <property type="entry name" value="DoxX_2"/>
    <property type="match status" value="1"/>
</dbReference>
<feature type="transmembrane region" description="Helical" evidence="5">
    <location>
        <begin position="40"/>
        <end position="63"/>
    </location>
</feature>
<dbReference type="GO" id="GO:0016020">
    <property type="term" value="C:membrane"/>
    <property type="evidence" value="ECO:0007669"/>
    <property type="project" value="UniProtKB-SubCell"/>
</dbReference>
<dbReference type="AlphaFoldDB" id="A0A543FR57"/>
<keyword evidence="4 5" id="KW-0472">Membrane</keyword>
<keyword evidence="3 5" id="KW-1133">Transmembrane helix</keyword>
<accession>A0A543FR57</accession>
<dbReference type="InterPro" id="IPR016944">
    <property type="entry name" value="UCP030066"/>
</dbReference>
<organism evidence="6 7">
    <name type="scientific">Pseudonocardia cypriaca</name>
    <dbReference type="NCBI Taxonomy" id="882449"/>
    <lineage>
        <taxon>Bacteria</taxon>
        <taxon>Bacillati</taxon>
        <taxon>Actinomycetota</taxon>
        <taxon>Actinomycetes</taxon>
        <taxon>Pseudonocardiales</taxon>
        <taxon>Pseudonocardiaceae</taxon>
        <taxon>Pseudonocardia</taxon>
    </lineage>
</organism>
<dbReference type="OrthoDB" id="7960583at2"/>
<evidence type="ECO:0000256" key="1">
    <source>
        <dbReference type="ARBA" id="ARBA00004141"/>
    </source>
</evidence>
<name>A0A543FR57_9PSEU</name>
<protein>
    <submittedName>
        <fullName evidence="6">DoxX-like protein</fullName>
    </submittedName>
</protein>
<keyword evidence="2 5" id="KW-0812">Transmembrane</keyword>
<dbReference type="InterPro" id="IPR032808">
    <property type="entry name" value="DoxX"/>
</dbReference>
<comment type="caution">
    <text evidence="6">The sequence shown here is derived from an EMBL/GenBank/DDBJ whole genome shotgun (WGS) entry which is preliminary data.</text>
</comment>
<dbReference type="RefSeq" id="WP_142107546.1">
    <property type="nucleotide sequence ID" value="NZ_VFPH01000003.1"/>
</dbReference>
<dbReference type="Proteomes" id="UP000319818">
    <property type="component" value="Unassembled WGS sequence"/>
</dbReference>
<dbReference type="PIRSF" id="PIRSF030066">
    <property type="entry name" value="UCP030066"/>
    <property type="match status" value="1"/>
</dbReference>
<comment type="subcellular location">
    <subcellularLocation>
        <location evidence="1">Membrane</location>
        <topology evidence="1">Multi-pass membrane protein</topology>
    </subcellularLocation>
</comment>
<evidence type="ECO:0000256" key="3">
    <source>
        <dbReference type="ARBA" id="ARBA00022989"/>
    </source>
</evidence>
<reference evidence="6 7" key="1">
    <citation type="submission" date="2019-06" db="EMBL/GenBank/DDBJ databases">
        <title>Sequencing the genomes of 1000 actinobacteria strains.</title>
        <authorList>
            <person name="Klenk H.-P."/>
        </authorList>
    </citation>
    <scope>NUCLEOTIDE SEQUENCE [LARGE SCALE GENOMIC DNA]</scope>
    <source>
        <strain evidence="6 7">DSM 45511</strain>
    </source>
</reference>
<evidence type="ECO:0000313" key="6">
    <source>
        <dbReference type="EMBL" id="TQM36322.1"/>
    </source>
</evidence>
<keyword evidence="7" id="KW-1185">Reference proteome</keyword>
<dbReference type="EMBL" id="VFPH01000003">
    <property type="protein sequence ID" value="TQM36322.1"/>
    <property type="molecule type" value="Genomic_DNA"/>
</dbReference>
<feature type="transmembrane region" description="Helical" evidence="5">
    <location>
        <begin position="7"/>
        <end position="28"/>
    </location>
</feature>
<proteinExistence type="predicted"/>
<evidence type="ECO:0000256" key="4">
    <source>
        <dbReference type="ARBA" id="ARBA00023136"/>
    </source>
</evidence>
<sequence length="135" mass="14282">MSARTFAYWATTAITVFMLLSGGLAYLLRADFAVGGVTALGYPTYVVTILGVWKLLAVPALLVPRLGRLREWAYAGIVFDLTGAAASHLVVGNPAFHQIMIGGLLCAAFASRALRPTDRAAADPTPRATARLAHP</sequence>
<gene>
    <name evidence="6" type="ORF">FB388_7779</name>
</gene>
<evidence type="ECO:0000256" key="5">
    <source>
        <dbReference type="SAM" id="Phobius"/>
    </source>
</evidence>
<evidence type="ECO:0000313" key="7">
    <source>
        <dbReference type="Proteomes" id="UP000319818"/>
    </source>
</evidence>
<evidence type="ECO:0000256" key="2">
    <source>
        <dbReference type="ARBA" id="ARBA00022692"/>
    </source>
</evidence>